<keyword evidence="2 4" id="KW-0808">Transferase</keyword>
<dbReference type="GO" id="GO:0004766">
    <property type="term" value="F:spermidine synthase activity"/>
    <property type="evidence" value="ECO:0007669"/>
    <property type="project" value="UniProtKB-UniRule"/>
</dbReference>
<dbReference type="RefSeq" id="WP_066242420.1">
    <property type="nucleotide sequence ID" value="NZ_LSGP01000017.1"/>
</dbReference>
<dbReference type="GO" id="GO:0008295">
    <property type="term" value="P:spermidine biosynthetic process"/>
    <property type="evidence" value="ECO:0007669"/>
    <property type="project" value="UniProtKB-UniRule"/>
</dbReference>
<evidence type="ECO:0000256" key="2">
    <source>
        <dbReference type="ARBA" id="ARBA00022679"/>
    </source>
</evidence>
<dbReference type="InterPro" id="IPR001045">
    <property type="entry name" value="Spermi_synthase"/>
</dbReference>
<dbReference type="InterPro" id="IPR035246">
    <property type="entry name" value="Spermidine_synt_N"/>
</dbReference>
<dbReference type="CDD" id="cd02440">
    <property type="entry name" value="AdoMet_MTases"/>
    <property type="match status" value="1"/>
</dbReference>
<comment type="subunit">
    <text evidence="4">Homodimer or homotetramer.</text>
</comment>
<sequence>MDLWLTEWQTPDLGLKTRVKKTLFAGQSDFQKVSVVDSEQFGRMLTLDGVFQTSVFDEYIYHEMIAHVPLYTHPNPKRVLVIGGGDGGSVREAVRHDSVESVEMVEIDGMVVDVCKQYLPEISAALIQNHPKLTLKIGDGIAHMRDAENRYDVIIVDCSDPIGPGEGLFTRGFFQDVHKALKADGLFVQQTESPFYHQSLIRKLHHDISGIFPITRLYLAQIPLYPGGTHSFTIGSKQYDPMTAPSRKPLFDTRYYNENIQKSAFVLPNMVRELLSGR</sequence>
<feature type="binding site" evidence="4">
    <location>
        <begin position="139"/>
        <end position="140"/>
    </location>
    <ligand>
        <name>S-methyl-5'-thioadenosine</name>
        <dbReference type="ChEBI" id="CHEBI:17509"/>
    </ligand>
</feature>
<dbReference type="EMBL" id="LSGP01000017">
    <property type="protein sequence ID" value="KYZ76626.1"/>
    <property type="molecule type" value="Genomic_DNA"/>
</dbReference>
<comment type="similarity">
    <text evidence="1 4 6">Belongs to the spermidine/spermine synthase family.</text>
</comment>
<dbReference type="UniPathway" id="UPA00248">
    <property type="reaction ID" value="UER00314"/>
</dbReference>
<dbReference type="OrthoDB" id="9793120at2"/>
<name>A0A154BRQ2_ANASB</name>
<comment type="function">
    <text evidence="4">Catalyzes the irreversible transfer of a propylamine group from the amino donor S-adenosylmethioninamine (decarboxy-AdoMet) to putrescine (1,4-diaminobutane) to yield spermidine.</text>
</comment>
<evidence type="ECO:0000259" key="8">
    <source>
        <dbReference type="PROSITE" id="PS51006"/>
    </source>
</evidence>
<dbReference type="PANTHER" id="PTHR11558:SF11">
    <property type="entry name" value="SPERMIDINE SYNTHASE"/>
    <property type="match status" value="1"/>
</dbReference>
<dbReference type="GO" id="GO:0005829">
    <property type="term" value="C:cytosol"/>
    <property type="evidence" value="ECO:0007669"/>
    <property type="project" value="TreeGrafter"/>
</dbReference>
<dbReference type="Pfam" id="PF17284">
    <property type="entry name" value="Spermine_synt_N"/>
    <property type="match status" value="1"/>
</dbReference>
<dbReference type="Gene3D" id="2.30.140.10">
    <property type="entry name" value="Spermidine synthase, tetramerisation domain"/>
    <property type="match status" value="1"/>
</dbReference>
<dbReference type="PANTHER" id="PTHR11558">
    <property type="entry name" value="SPERMIDINE/SPERMINE SYNTHASE"/>
    <property type="match status" value="1"/>
</dbReference>
<comment type="pathway">
    <text evidence="4">Amine and polyamine biosynthesis; spermidine biosynthesis; spermidine from putrescine: step 1/1.</text>
</comment>
<dbReference type="AlphaFoldDB" id="A0A154BRQ2"/>
<dbReference type="PROSITE" id="PS01330">
    <property type="entry name" value="PABS_1"/>
    <property type="match status" value="1"/>
</dbReference>
<dbReference type="SUPFAM" id="SSF53335">
    <property type="entry name" value="S-adenosyl-L-methionine-dependent methyltransferases"/>
    <property type="match status" value="1"/>
</dbReference>
<reference evidence="9 10" key="1">
    <citation type="submission" date="2016-02" db="EMBL/GenBank/DDBJ databases">
        <title>Anaerosporomusa subterraneum gen. nov., sp. nov., a spore-forming obligate anaerobe isolated from saprolite.</title>
        <authorList>
            <person name="Choi J.K."/>
            <person name="Shah M."/>
            <person name="Yee N."/>
        </authorList>
    </citation>
    <scope>NUCLEOTIDE SEQUENCE [LARGE SCALE GENOMIC DNA]</scope>
    <source>
        <strain evidence="9 10">RU4</strain>
    </source>
</reference>
<evidence type="ECO:0000256" key="1">
    <source>
        <dbReference type="ARBA" id="ARBA00007867"/>
    </source>
</evidence>
<dbReference type="NCBIfam" id="TIGR00417">
    <property type="entry name" value="speE"/>
    <property type="match status" value="1"/>
</dbReference>
<dbReference type="InterPro" id="IPR030374">
    <property type="entry name" value="PABS"/>
</dbReference>
<accession>A0A154BRQ2</accession>
<dbReference type="STRING" id="1794912.AXX12_09365"/>
<protein>
    <recommendedName>
        <fullName evidence="4">Polyamine aminopropyltransferase</fullName>
    </recommendedName>
    <alternativeName>
        <fullName evidence="4">Putrescine aminopropyltransferase</fullName>
        <shortName evidence="4">PAPT</shortName>
    </alternativeName>
    <alternativeName>
        <fullName evidence="4">Spermidine synthase</fullName>
        <shortName evidence="4">SPDS</shortName>
        <shortName evidence="4">SPDSY</shortName>
        <ecNumber evidence="4">2.5.1.16</ecNumber>
    </alternativeName>
</protein>
<keyword evidence="10" id="KW-1185">Reference proteome</keyword>
<organism evidence="9 10">
    <name type="scientific">Anaerosporomusa subterranea</name>
    <dbReference type="NCBI Taxonomy" id="1794912"/>
    <lineage>
        <taxon>Bacteria</taxon>
        <taxon>Bacillati</taxon>
        <taxon>Bacillota</taxon>
        <taxon>Negativicutes</taxon>
        <taxon>Acetonemataceae</taxon>
        <taxon>Anaerosporomusa</taxon>
    </lineage>
</organism>
<proteinExistence type="inferred from homology"/>
<evidence type="ECO:0000256" key="5">
    <source>
        <dbReference type="PROSITE-ProRule" id="PRU00354"/>
    </source>
</evidence>
<dbReference type="Gene3D" id="3.40.50.150">
    <property type="entry name" value="Vaccinia Virus protein VP39"/>
    <property type="match status" value="1"/>
</dbReference>
<feature type="binding site" evidence="4">
    <location>
        <position position="31"/>
    </location>
    <ligand>
        <name>S-methyl-5'-thioadenosine</name>
        <dbReference type="ChEBI" id="CHEBI:17509"/>
    </ligand>
</feature>
<keyword evidence="4 7" id="KW-0745">Spermidine biosynthesis</keyword>
<evidence type="ECO:0000256" key="3">
    <source>
        <dbReference type="ARBA" id="ARBA00023115"/>
    </source>
</evidence>
<dbReference type="InterPro" id="IPR030373">
    <property type="entry name" value="PABS_CS"/>
</dbReference>
<evidence type="ECO:0000256" key="6">
    <source>
        <dbReference type="RuleBase" id="RU003836"/>
    </source>
</evidence>
<evidence type="ECO:0000313" key="10">
    <source>
        <dbReference type="Proteomes" id="UP000076268"/>
    </source>
</evidence>
<feature type="domain" description="PABS" evidence="8">
    <location>
        <begin position="2"/>
        <end position="237"/>
    </location>
</feature>
<keyword evidence="3 4" id="KW-0620">Polyamine biosynthesis</keyword>
<dbReference type="Proteomes" id="UP000076268">
    <property type="component" value="Unassembled WGS sequence"/>
</dbReference>
<dbReference type="Pfam" id="PF01564">
    <property type="entry name" value="Spermine_synth"/>
    <property type="match status" value="1"/>
</dbReference>
<evidence type="ECO:0000313" key="9">
    <source>
        <dbReference type="EMBL" id="KYZ76626.1"/>
    </source>
</evidence>
<dbReference type="EC" id="2.5.1.16" evidence="4"/>
<dbReference type="HAMAP" id="MF_00198">
    <property type="entry name" value="Spermidine_synth"/>
    <property type="match status" value="1"/>
</dbReference>
<comment type="catalytic activity">
    <reaction evidence="4 7">
        <text>S-adenosyl 3-(methylsulfanyl)propylamine + putrescine = S-methyl-5'-thioadenosine + spermidine + H(+)</text>
        <dbReference type="Rhea" id="RHEA:12721"/>
        <dbReference type="ChEBI" id="CHEBI:15378"/>
        <dbReference type="ChEBI" id="CHEBI:17509"/>
        <dbReference type="ChEBI" id="CHEBI:57443"/>
        <dbReference type="ChEBI" id="CHEBI:57834"/>
        <dbReference type="ChEBI" id="CHEBI:326268"/>
        <dbReference type="EC" id="2.5.1.16"/>
    </reaction>
</comment>
<feature type="binding site" evidence="4">
    <location>
        <position position="106"/>
    </location>
    <ligand>
        <name>S-methyl-5'-thioadenosine</name>
        <dbReference type="ChEBI" id="CHEBI:17509"/>
    </ligand>
</feature>
<feature type="binding site" evidence="4">
    <location>
        <position position="62"/>
    </location>
    <ligand>
        <name>spermidine</name>
        <dbReference type="ChEBI" id="CHEBI:57834"/>
    </ligand>
</feature>
<comment type="caution">
    <text evidence="9">The sequence shown here is derived from an EMBL/GenBank/DDBJ whole genome shotgun (WGS) entry which is preliminary data.</text>
</comment>
<feature type="binding site" evidence="4">
    <location>
        <begin position="157"/>
        <end position="160"/>
    </location>
    <ligand>
        <name>spermidine</name>
        <dbReference type="ChEBI" id="CHEBI:57834"/>
    </ligand>
</feature>
<dbReference type="PROSITE" id="PS51006">
    <property type="entry name" value="PABS_2"/>
    <property type="match status" value="1"/>
</dbReference>
<dbReference type="InterPro" id="IPR037163">
    <property type="entry name" value="Spermidine_synt_N_sf"/>
</dbReference>
<evidence type="ECO:0000256" key="7">
    <source>
        <dbReference type="RuleBase" id="RU003837"/>
    </source>
</evidence>
<feature type="active site" description="Proton acceptor" evidence="4 5">
    <location>
        <position position="157"/>
    </location>
</feature>
<evidence type="ECO:0000256" key="4">
    <source>
        <dbReference type="HAMAP-Rule" id="MF_00198"/>
    </source>
</evidence>
<feature type="binding site" evidence="4">
    <location>
        <position position="86"/>
    </location>
    <ligand>
        <name>spermidine</name>
        <dbReference type="ChEBI" id="CHEBI:57834"/>
    </ligand>
</feature>
<gene>
    <name evidence="4" type="primary">speE</name>
    <name evidence="9" type="ORF">AXX12_09365</name>
</gene>
<dbReference type="InterPro" id="IPR029063">
    <property type="entry name" value="SAM-dependent_MTases_sf"/>
</dbReference>
<feature type="binding site" evidence="4">
    <location>
        <position position="164"/>
    </location>
    <ligand>
        <name>S-methyl-5'-thioadenosine</name>
        <dbReference type="ChEBI" id="CHEBI:17509"/>
    </ligand>
</feature>
<dbReference type="NCBIfam" id="NF002010">
    <property type="entry name" value="PRK00811.1"/>
    <property type="match status" value="1"/>
</dbReference>